<dbReference type="AlphaFoldDB" id="A0A098LE55"/>
<feature type="transmembrane region" description="Helical" evidence="6">
    <location>
        <begin position="214"/>
        <end position="238"/>
    </location>
</feature>
<feature type="transmembrane region" description="Helical" evidence="6">
    <location>
        <begin position="44"/>
        <end position="69"/>
    </location>
</feature>
<evidence type="ECO:0000256" key="4">
    <source>
        <dbReference type="ARBA" id="ARBA00022989"/>
    </source>
</evidence>
<sequence>MSKENTIKLLKLLLKISVSSVALYFVFRSVNIRDIFKIIKNSDYWILFPTVLLYLISKYITAIRFQLFLKVIDINIPDSLNFRLYLLGMYYNLLLPGGVGGDGYKVYYLHKLFKSPLKNLLSLSIIDRVSGMVAILLLGEICAVFLFYKHSVLFYLSLISLPITLAGYWGGLYLFYKNYLSVFNKTNIQSLSGQLLQVVCIILLLLLVNVKQDYLPYVFVFLVSSIVAAFPFTIGGIGARELTFLYGAEYLNLDMNASVTVSMLFYLITAFSSLCGIYFGIFPEKVNVEGRPN</sequence>
<evidence type="ECO:0000313" key="8">
    <source>
        <dbReference type="Proteomes" id="UP000030185"/>
    </source>
</evidence>
<proteinExistence type="predicted"/>
<comment type="caution">
    <text evidence="7">The sequence shown here is derived from an EMBL/GenBank/DDBJ whole genome shotgun (WGS) entry which is preliminary data.</text>
</comment>
<dbReference type="PANTHER" id="PTHR40277:SF1">
    <property type="entry name" value="BLL5419 PROTEIN"/>
    <property type="match status" value="1"/>
</dbReference>
<dbReference type="STRING" id="153721.MYP_1681"/>
<protein>
    <submittedName>
        <fullName evidence="7">Uncharacterized protein</fullName>
    </submittedName>
</protein>
<feature type="transmembrane region" description="Helical" evidence="6">
    <location>
        <begin position="89"/>
        <end position="108"/>
    </location>
</feature>
<dbReference type="RefSeq" id="WP_052430029.1">
    <property type="nucleotide sequence ID" value="NZ_BBLT01000003.1"/>
</dbReference>
<keyword evidence="8" id="KW-1185">Reference proteome</keyword>
<dbReference type="Proteomes" id="UP000030185">
    <property type="component" value="Unassembled WGS sequence"/>
</dbReference>
<reference evidence="7 8" key="1">
    <citation type="submission" date="2014-09" db="EMBL/GenBank/DDBJ databases">
        <title>Sporocytophaga myxococcoides PG-01 genome sequencing.</title>
        <authorList>
            <person name="Liu L."/>
            <person name="Gao P.J."/>
            <person name="Chen G.J."/>
            <person name="Wang L.S."/>
        </authorList>
    </citation>
    <scope>NUCLEOTIDE SEQUENCE [LARGE SCALE GENOMIC DNA]</scope>
    <source>
        <strain evidence="7 8">PG-01</strain>
    </source>
</reference>
<keyword evidence="5 6" id="KW-0472">Membrane</keyword>
<feature type="transmembrane region" description="Helical" evidence="6">
    <location>
        <begin position="129"/>
        <end position="148"/>
    </location>
</feature>
<keyword evidence="2" id="KW-1003">Cell membrane</keyword>
<feature type="transmembrane region" description="Helical" evidence="6">
    <location>
        <begin position="188"/>
        <end position="208"/>
    </location>
</feature>
<evidence type="ECO:0000256" key="1">
    <source>
        <dbReference type="ARBA" id="ARBA00004651"/>
    </source>
</evidence>
<keyword evidence="3 6" id="KW-0812">Transmembrane</keyword>
<dbReference type="InterPro" id="IPR022791">
    <property type="entry name" value="L-PG_synthase/AglD"/>
</dbReference>
<keyword evidence="4 6" id="KW-1133">Transmembrane helix</keyword>
<evidence type="ECO:0000256" key="5">
    <source>
        <dbReference type="ARBA" id="ARBA00023136"/>
    </source>
</evidence>
<evidence type="ECO:0000256" key="3">
    <source>
        <dbReference type="ARBA" id="ARBA00022692"/>
    </source>
</evidence>
<organism evidence="7 8">
    <name type="scientific">Sporocytophaga myxococcoides</name>
    <dbReference type="NCBI Taxonomy" id="153721"/>
    <lineage>
        <taxon>Bacteria</taxon>
        <taxon>Pseudomonadati</taxon>
        <taxon>Bacteroidota</taxon>
        <taxon>Cytophagia</taxon>
        <taxon>Cytophagales</taxon>
        <taxon>Cytophagaceae</taxon>
        <taxon>Sporocytophaga</taxon>
    </lineage>
</organism>
<comment type="subcellular location">
    <subcellularLocation>
        <location evidence="1">Cell membrane</location>
        <topology evidence="1">Multi-pass membrane protein</topology>
    </subcellularLocation>
</comment>
<dbReference type="eggNOG" id="COG0392">
    <property type="taxonomic scope" value="Bacteria"/>
</dbReference>
<gene>
    <name evidence="7" type="ORF">MYP_1681</name>
</gene>
<dbReference type="NCBIfam" id="TIGR00374">
    <property type="entry name" value="flippase-like domain"/>
    <property type="match status" value="1"/>
</dbReference>
<name>A0A098LE55_9BACT</name>
<dbReference type="OrthoDB" id="1123508at2"/>
<feature type="transmembrane region" description="Helical" evidence="6">
    <location>
        <begin position="154"/>
        <end position="176"/>
    </location>
</feature>
<evidence type="ECO:0000256" key="6">
    <source>
        <dbReference type="SAM" id="Phobius"/>
    </source>
</evidence>
<feature type="transmembrane region" description="Helical" evidence="6">
    <location>
        <begin position="259"/>
        <end position="281"/>
    </location>
</feature>
<dbReference type="Pfam" id="PF03706">
    <property type="entry name" value="LPG_synthase_TM"/>
    <property type="match status" value="1"/>
</dbReference>
<evidence type="ECO:0000256" key="2">
    <source>
        <dbReference type="ARBA" id="ARBA00022475"/>
    </source>
</evidence>
<dbReference type="PANTHER" id="PTHR40277">
    <property type="entry name" value="BLL5419 PROTEIN"/>
    <property type="match status" value="1"/>
</dbReference>
<accession>A0A098LE55</accession>
<dbReference type="GO" id="GO:0005886">
    <property type="term" value="C:plasma membrane"/>
    <property type="evidence" value="ECO:0007669"/>
    <property type="project" value="UniProtKB-SubCell"/>
</dbReference>
<evidence type="ECO:0000313" key="7">
    <source>
        <dbReference type="EMBL" id="GAL84453.1"/>
    </source>
</evidence>
<feature type="transmembrane region" description="Helical" evidence="6">
    <location>
        <begin position="12"/>
        <end position="32"/>
    </location>
</feature>
<dbReference type="EMBL" id="BBLT01000003">
    <property type="protein sequence ID" value="GAL84453.1"/>
    <property type="molecule type" value="Genomic_DNA"/>
</dbReference>